<evidence type="ECO:0000313" key="2">
    <source>
        <dbReference type="EMBL" id="KKN11194.1"/>
    </source>
</evidence>
<sequence>MFENMKMNKAKKLLKKRIIIMLDKGTAKEEIIKKAEKVGWKKENIEEIFKQLEKKKKEEKEIKIKVPFLKKKKQEEIKEESEEPKKKGFAGQLKDIKETLDIISDKKKQEKKLKKKKFKLPFKVKSQLKKLAVKGKVQVMLLQRTRNIKPVIGEVRDGMLLIGKDMVYNGSVDATWLWEGKIPTMIVPEWDLQPMTPNGIEEMKRTSTMSAEELMNYCIKFGRSAVPGKIIIRAIEAKQNQMLNATGNIKGVILAIVGTLIVAAILFGGGFV</sequence>
<comment type="caution">
    <text evidence="2">The sequence shown here is derived from an EMBL/GenBank/DDBJ whole genome shotgun (WGS) entry which is preliminary data.</text>
</comment>
<feature type="transmembrane region" description="Helical" evidence="1">
    <location>
        <begin position="251"/>
        <end position="271"/>
    </location>
</feature>
<reference evidence="2" key="1">
    <citation type="journal article" date="2015" name="Nature">
        <title>Complex archaea that bridge the gap between prokaryotes and eukaryotes.</title>
        <authorList>
            <person name="Spang A."/>
            <person name="Saw J.H."/>
            <person name="Jorgensen S.L."/>
            <person name="Zaremba-Niedzwiedzka K."/>
            <person name="Martijn J."/>
            <person name="Lind A.E."/>
            <person name="van Eijk R."/>
            <person name="Schleper C."/>
            <person name="Guy L."/>
            <person name="Ettema T.J."/>
        </authorList>
    </citation>
    <scope>NUCLEOTIDE SEQUENCE</scope>
</reference>
<dbReference type="EMBL" id="LAZR01004162">
    <property type="protein sequence ID" value="KKN11194.1"/>
    <property type="molecule type" value="Genomic_DNA"/>
</dbReference>
<keyword evidence="1" id="KW-0472">Membrane</keyword>
<proteinExistence type="predicted"/>
<evidence type="ECO:0000256" key="1">
    <source>
        <dbReference type="SAM" id="Phobius"/>
    </source>
</evidence>
<keyword evidence="1" id="KW-0812">Transmembrane</keyword>
<organism evidence="2">
    <name type="scientific">marine sediment metagenome</name>
    <dbReference type="NCBI Taxonomy" id="412755"/>
    <lineage>
        <taxon>unclassified sequences</taxon>
        <taxon>metagenomes</taxon>
        <taxon>ecological metagenomes</taxon>
    </lineage>
</organism>
<dbReference type="AlphaFoldDB" id="A0A0F9MZP8"/>
<accession>A0A0F9MZP8</accession>
<keyword evidence="1" id="KW-1133">Transmembrane helix</keyword>
<protein>
    <submittedName>
        <fullName evidence="2">Uncharacterized protein</fullName>
    </submittedName>
</protein>
<gene>
    <name evidence="2" type="ORF">LCGC14_1028980</name>
</gene>
<name>A0A0F9MZP8_9ZZZZ</name>